<evidence type="ECO:0000256" key="4">
    <source>
        <dbReference type="SAM" id="SignalP"/>
    </source>
</evidence>
<dbReference type="KEGG" id="jli:EXU32_11520"/>
<dbReference type="PROSITE" id="PS51257">
    <property type="entry name" value="PROKAR_LIPOPROTEIN"/>
    <property type="match status" value="1"/>
</dbReference>
<protein>
    <submittedName>
        <fullName evidence="6">ABC transporter substrate-binding protein</fullName>
    </submittedName>
</protein>
<name>A0A4P6MSV1_9MICO</name>
<dbReference type="OrthoDB" id="9796817at2"/>
<dbReference type="SUPFAM" id="SSF53850">
    <property type="entry name" value="Periplasmic binding protein-like II"/>
    <property type="match status" value="1"/>
</dbReference>
<dbReference type="GO" id="GO:0015833">
    <property type="term" value="P:peptide transport"/>
    <property type="evidence" value="ECO:0007669"/>
    <property type="project" value="TreeGrafter"/>
</dbReference>
<dbReference type="STRING" id="1216970.GCA_001570985_01343"/>
<keyword evidence="7" id="KW-1185">Reference proteome</keyword>
<evidence type="ECO:0000256" key="1">
    <source>
        <dbReference type="ARBA" id="ARBA00005695"/>
    </source>
</evidence>
<comment type="similarity">
    <text evidence="1">Belongs to the bacterial solute-binding protein 5 family.</text>
</comment>
<dbReference type="PANTHER" id="PTHR30290:SF9">
    <property type="entry name" value="OLIGOPEPTIDE-BINDING PROTEIN APPA"/>
    <property type="match status" value="1"/>
</dbReference>
<proteinExistence type="inferred from homology"/>
<evidence type="ECO:0000256" key="2">
    <source>
        <dbReference type="ARBA" id="ARBA00022448"/>
    </source>
</evidence>
<evidence type="ECO:0000256" key="3">
    <source>
        <dbReference type="ARBA" id="ARBA00022729"/>
    </source>
</evidence>
<dbReference type="GO" id="GO:0043190">
    <property type="term" value="C:ATP-binding cassette (ABC) transporter complex"/>
    <property type="evidence" value="ECO:0007669"/>
    <property type="project" value="InterPro"/>
</dbReference>
<feature type="signal peptide" evidence="4">
    <location>
        <begin position="1"/>
        <end position="23"/>
    </location>
</feature>
<evidence type="ECO:0000259" key="5">
    <source>
        <dbReference type="Pfam" id="PF00496"/>
    </source>
</evidence>
<dbReference type="PIRSF" id="PIRSF002741">
    <property type="entry name" value="MppA"/>
    <property type="match status" value="1"/>
</dbReference>
<dbReference type="RefSeq" id="WP_130630037.1">
    <property type="nucleotide sequence ID" value="NZ_CP036164.1"/>
</dbReference>
<dbReference type="InterPro" id="IPR039424">
    <property type="entry name" value="SBP_5"/>
</dbReference>
<accession>A0A4P6MSV1</accession>
<gene>
    <name evidence="6" type="ORF">EXU32_11520</name>
</gene>
<dbReference type="GO" id="GO:1904680">
    <property type="term" value="F:peptide transmembrane transporter activity"/>
    <property type="evidence" value="ECO:0007669"/>
    <property type="project" value="TreeGrafter"/>
</dbReference>
<dbReference type="EMBL" id="CP036164">
    <property type="protein sequence ID" value="QBF46821.1"/>
    <property type="molecule type" value="Genomic_DNA"/>
</dbReference>
<dbReference type="PANTHER" id="PTHR30290">
    <property type="entry name" value="PERIPLASMIC BINDING COMPONENT OF ABC TRANSPORTER"/>
    <property type="match status" value="1"/>
</dbReference>
<feature type="domain" description="Solute-binding protein family 5" evidence="5">
    <location>
        <begin position="82"/>
        <end position="465"/>
    </location>
</feature>
<dbReference type="AlphaFoldDB" id="A0A4P6MSV1"/>
<reference evidence="6 7" key="1">
    <citation type="submission" date="2019-02" db="EMBL/GenBank/DDBJ databases">
        <title>Genomic data mining of an Antarctic deep-sea actinobacterium, Janibacterlimosus P3-3-X1.</title>
        <authorList>
            <person name="Liao L."/>
            <person name="Chen B."/>
        </authorList>
    </citation>
    <scope>NUCLEOTIDE SEQUENCE [LARGE SCALE GENOMIC DNA]</scope>
    <source>
        <strain evidence="6 7">P3-3-X1</strain>
    </source>
</reference>
<organism evidence="6 7">
    <name type="scientific">Janibacter limosus</name>
    <dbReference type="NCBI Taxonomy" id="53458"/>
    <lineage>
        <taxon>Bacteria</taxon>
        <taxon>Bacillati</taxon>
        <taxon>Actinomycetota</taxon>
        <taxon>Actinomycetes</taxon>
        <taxon>Micrococcales</taxon>
        <taxon>Intrasporangiaceae</taxon>
        <taxon>Janibacter</taxon>
    </lineage>
</organism>
<dbReference type="CDD" id="cd08493">
    <property type="entry name" value="PBP2_DppA_like"/>
    <property type="match status" value="1"/>
</dbReference>
<dbReference type="Proteomes" id="UP000290408">
    <property type="component" value="Chromosome"/>
</dbReference>
<keyword evidence="2" id="KW-0813">Transport</keyword>
<evidence type="ECO:0000313" key="7">
    <source>
        <dbReference type="Proteomes" id="UP000290408"/>
    </source>
</evidence>
<dbReference type="GO" id="GO:0042597">
    <property type="term" value="C:periplasmic space"/>
    <property type="evidence" value="ECO:0007669"/>
    <property type="project" value="UniProtKB-ARBA"/>
</dbReference>
<keyword evidence="3 4" id="KW-0732">Signal</keyword>
<sequence length="551" mass="59565">MSMRKAAPLAALAATALTLSACAASDRDDSGSGGDTGGTFTFGAAGAPEVFDPFYATDGETFRVTRQIFEGLVEVKPGSAELGPGLAESWEPSKDGKDWTFNLREGVKFSDGEVFDGEAVCANFERMADQNEAAQSGPAEYWSTGMGGFGKDALYDSCEVTDAKTVVIKVKSATSKFPAMLSLSSFAMQSPKALEEGKANDVKTQGEGFVYPENSQKPVGTGPYTLEKYDTANKTVTLKRNDAYWGEKAKTDKIVFKIIPDESTRRQELEAGSIDGYDLPNPVDWKGLESSGNKVEIRDPFNILYLGLQPDANAKLKDVRVRQAINYAINRDQLVKSQLPEGATPASQFMPDTVSGYNKDLEPYPYDTAKAKALLKEAGAEGMTLKFAYPSEVTRPYMPNPQKIHEAIRKDLEKAGIKVEVTTKPWNGGYLDNVDAHKYDAFLLGWTGDYDSADNFIGTFFGNAKLNDFSTVTGGYGTELSKELKDADSTVDEAERSAKYEAINKKIAEDYVPGAPISHSPPALVVSKDVEGLVTSPLTAEEFSTVTVGGK</sequence>
<dbReference type="Pfam" id="PF00496">
    <property type="entry name" value="SBP_bac_5"/>
    <property type="match status" value="1"/>
</dbReference>
<evidence type="ECO:0000313" key="6">
    <source>
        <dbReference type="EMBL" id="QBF46821.1"/>
    </source>
</evidence>
<dbReference type="Gene3D" id="3.40.190.10">
    <property type="entry name" value="Periplasmic binding protein-like II"/>
    <property type="match status" value="1"/>
</dbReference>
<dbReference type="Gene3D" id="3.90.76.10">
    <property type="entry name" value="Dipeptide-binding Protein, Domain 1"/>
    <property type="match status" value="1"/>
</dbReference>
<dbReference type="InterPro" id="IPR030678">
    <property type="entry name" value="Peptide/Ni-bd"/>
</dbReference>
<feature type="chain" id="PRO_5020741723" evidence="4">
    <location>
        <begin position="24"/>
        <end position="551"/>
    </location>
</feature>
<dbReference type="InterPro" id="IPR000914">
    <property type="entry name" value="SBP_5_dom"/>
</dbReference>
<dbReference type="Gene3D" id="3.10.105.10">
    <property type="entry name" value="Dipeptide-binding Protein, Domain 3"/>
    <property type="match status" value="1"/>
</dbReference>